<feature type="transmembrane region" description="Helical" evidence="1">
    <location>
        <begin position="20"/>
        <end position="36"/>
    </location>
</feature>
<sequence>MDRQKLQSPLWPRKFRPPLLGIIIIMSSFCIPTPLFRKEGAVSVFLQLFYKDARLSGSLCLAVIIAHVTSGLDVSVSSLVVPPYQKPRMRGWE</sequence>
<protein>
    <submittedName>
        <fullName evidence="2">Uncharacterized protein</fullName>
    </submittedName>
</protein>
<dbReference type="EMBL" id="KZ613948">
    <property type="protein sequence ID" value="PMD38076.1"/>
    <property type="molecule type" value="Genomic_DNA"/>
</dbReference>
<keyword evidence="1" id="KW-0812">Transmembrane</keyword>
<keyword evidence="1" id="KW-0472">Membrane</keyword>
<evidence type="ECO:0000313" key="3">
    <source>
        <dbReference type="Proteomes" id="UP000235786"/>
    </source>
</evidence>
<proteinExistence type="predicted"/>
<name>A0A2J6RHU7_HYAVF</name>
<accession>A0A2J6RHU7</accession>
<feature type="transmembrane region" description="Helical" evidence="1">
    <location>
        <begin position="56"/>
        <end position="81"/>
    </location>
</feature>
<keyword evidence="3" id="KW-1185">Reference proteome</keyword>
<evidence type="ECO:0000256" key="1">
    <source>
        <dbReference type="SAM" id="Phobius"/>
    </source>
</evidence>
<dbReference type="AlphaFoldDB" id="A0A2J6RHU7"/>
<evidence type="ECO:0000313" key="2">
    <source>
        <dbReference type="EMBL" id="PMD38076.1"/>
    </source>
</evidence>
<gene>
    <name evidence="2" type="ORF">L207DRAFT_60553</name>
</gene>
<dbReference type="Proteomes" id="UP000235786">
    <property type="component" value="Unassembled WGS sequence"/>
</dbReference>
<organism evidence="2 3">
    <name type="scientific">Hyaloscypha variabilis (strain UAMH 11265 / GT02V1 / F)</name>
    <name type="common">Meliniomyces variabilis</name>
    <dbReference type="NCBI Taxonomy" id="1149755"/>
    <lineage>
        <taxon>Eukaryota</taxon>
        <taxon>Fungi</taxon>
        <taxon>Dikarya</taxon>
        <taxon>Ascomycota</taxon>
        <taxon>Pezizomycotina</taxon>
        <taxon>Leotiomycetes</taxon>
        <taxon>Helotiales</taxon>
        <taxon>Hyaloscyphaceae</taxon>
        <taxon>Hyaloscypha</taxon>
        <taxon>Hyaloscypha variabilis</taxon>
    </lineage>
</organism>
<keyword evidence="1" id="KW-1133">Transmembrane helix</keyword>
<reference evidence="2 3" key="1">
    <citation type="submission" date="2016-04" db="EMBL/GenBank/DDBJ databases">
        <title>A degradative enzymes factory behind the ericoid mycorrhizal symbiosis.</title>
        <authorList>
            <consortium name="DOE Joint Genome Institute"/>
            <person name="Martino E."/>
            <person name="Morin E."/>
            <person name="Grelet G."/>
            <person name="Kuo A."/>
            <person name="Kohler A."/>
            <person name="Daghino S."/>
            <person name="Barry K."/>
            <person name="Choi C."/>
            <person name="Cichocki N."/>
            <person name="Clum A."/>
            <person name="Copeland A."/>
            <person name="Hainaut M."/>
            <person name="Haridas S."/>
            <person name="Labutti K."/>
            <person name="Lindquist E."/>
            <person name="Lipzen A."/>
            <person name="Khouja H.-R."/>
            <person name="Murat C."/>
            <person name="Ohm R."/>
            <person name="Olson A."/>
            <person name="Spatafora J."/>
            <person name="Veneault-Fourrey C."/>
            <person name="Henrissat B."/>
            <person name="Grigoriev I."/>
            <person name="Martin F."/>
            <person name="Perotto S."/>
        </authorList>
    </citation>
    <scope>NUCLEOTIDE SEQUENCE [LARGE SCALE GENOMIC DNA]</scope>
    <source>
        <strain evidence="2 3">F</strain>
    </source>
</reference>